<comment type="caution">
    <text evidence="6">The sequence shown here is derived from an EMBL/GenBank/DDBJ whole genome shotgun (WGS) entry which is preliminary data.</text>
</comment>
<dbReference type="SUPFAM" id="SSF53850">
    <property type="entry name" value="Periplasmic binding protein-like II"/>
    <property type="match status" value="1"/>
</dbReference>
<evidence type="ECO:0000259" key="5">
    <source>
        <dbReference type="PROSITE" id="PS50931"/>
    </source>
</evidence>
<dbReference type="CDD" id="cd08414">
    <property type="entry name" value="PBP2_LTTR_aromatics_like"/>
    <property type="match status" value="1"/>
</dbReference>
<gene>
    <name evidence="6" type="ORF">ACFOPQ_07330</name>
</gene>
<dbReference type="SUPFAM" id="SSF46785">
    <property type="entry name" value="Winged helix' DNA-binding domain"/>
    <property type="match status" value="1"/>
</dbReference>
<dbReference type="RefSeq" id="WP_380076715.1">
    <property type="nucleotide sequence ID" value="NZ_JBHRZF010000081.1"/>
</dbReference>
<dbReference type="PRINTS" id="PR00039">
    <property type="entry name" value="HTHLYSR"/>
</dbReference>
<evidence type="ECO:0000256" key="2">
    <source>
        <dbReference type="ARBA" id="ARBA00023015"/>
    </source>
</evidence>
<protein>
    <submittedName>
        <fullName evidence="6">LysR substrate-binding domain-containing protein</fullName>
    </submittedName>
</protein>
<keyword evidence="2" id="KW-0805">Transcription regulation</keyword>
<organism evidence="6 7">
    <name type="scientific">Deinococcus antarcticus</name>
    <dbReference type="NCBI Taxonomy" id="1298767"/>
    <lineage>
        <taxon>Bacteria</taxon>
        <taxon>Thermotogati</taxon>
        <taxon>Deinococcota</taxon>
        <taxon>Deinococci</taxon>
        <taxon>Deinococcales</taxon>
        <taxon>Deinococcaceae</taxon>
        <taxon>Deinococcus</taxon>
    </lineage>
</organism>
<dbReference type="InterPro" id="IPR036390">
    <property type="entry name" value="WH_DNA-bd_sf"/>
</dbReference>
<evidence type="ECO:0000256" key="3">
    <source>
        <dbReference type="ARBA" id="ARBA00023125"/>
    </source>
</evidence>
<reference evidence="7" key="1">
    <citation type="journal article" date="2019" name="Int. J. Syst. Evol. Microbiol.">
        <title>The Global Catalogue of Microorganisms (GCM) 10K type strain sequencing project: providing services to taxonomists for standard genome sequencing and annotation.</title>
        <authorList>
            <consortium name="The Broad Institute Genomics Platform"/>
            <consortium name="The Broad Institute Genome Sequencing Center for Infectious Disease"/>
            <person name="Wu L."/>
            <person name="Ma J."/>
        </authorList>
    </citation>
    <scope>NUCLEOTIDE SEQUENCE [LARGE SCALE GENOMIC DNA]</scope>
    <source>
        <strain evidence="7">CCTCC AB 2013263</strain>
    </source>
</reference>
<proteinExistence type="inferred from homology"/>
<dbReference type="Pfam" id="PF00126">
    <property type="entry name" value="HTH_1"/>
    <property type="match status" value="1"/>
</dbReference>
<dbReference type="PANTHER" id="PTHR30346">
    <property type="entry name" value="TRANSCRIPTIONAL DUAL REGULATOR HCAR-RELATED"/>
    <property type="match status" value="1"/>
</dbReference>
<accession>A0ABV8A8Q0</accession>
<name>A0ABV8A8Q0_9DEIO</name>
<dbReference type="Gene3D" id="3.40.190.10">
    <property type="entry name" value="Periplasmic binding protein-like II"/>
    <property type="match status" value="2"/>
</dbReference>
<feature type="domain" description="HTH lysR-type" evidence="5">
    <location>
        <begin position="2"/>
        <end position="59"/>
    </location>
</feature>
<keyword evidence="4" id="KW-0804">Transcription</keyword>
<dbReference type="InterPro" id="IPR036388">
    <property type="entry name" value="WH-like_DNA-bd_sf"/>
</dbReference>
<dbReference type="Pfam" id="PF03466">
    <property type="entry name" value="LysR_substrate"/>
    <property type="match status" value="1"/>
</dbReference>
<evidence type="ECO:0000256" key="1">
    <source>
        <dbReference type="ARBA" id="ARBA00009437"/>
    </source>
</evidence>
<evidence type="ECO:0000313" key="7">
    <source>
        <dbReference type="Proteomes" id="UP001595748"/>
    </source>
</evidence>
<keyword evidence="3" id="KW-0238">DNA-binding</keyword>
<dbReference type="Gene3D" id="1.10.10.10">
    <property type="entry name" value="Winged helix-like DNA-binding domain superfamily/Winged helix DNA-binding domain"/>
    <property type="match status" value="1"/>
</dbReference>
<dbReference type="Proteomes" id="UP001595748">
    <property type="component" value="Unassembled WGS sequence"/>
</dbReference>
<dbReference type="PANTHER" id="PTHR30346:SF0">
    <property type="entry name" value="HCA OPERON TRANSCRIPTIONAL ACTIVATOR HCAR"/>
    <property type="match status" value="1"/>
</dbReference>
<dbReference type="PROSITE" id="PS50931">
    <property type="entry name" value="HTH_LYSR"/>
    <property type="match status" value="1"/>
</dbReference>
<dbReference type="EMBL" id="JBHRZF010000081">
    <property type="protein sequence ID" value="MFC3860575.1"/>
    <property type="molecule type" value="Genomic_DNA"/>
</dbReference>
<evidence type="ECO:0000313" key="6">
    <source>
        <dbReference type="EMBL" id="MFC3860575.1"/>
    </source>
</evidence>
<sequence>MPELRHLRAFMILAEELNFTRAAARVFVTQPALSHQIQRLEEELGLTLLRRTSRQVTLTEDGERFLKLSRQVITTLDDGLRDLRKRSTPHILKVGYADYVGHTGLPQRLQRLRDCLPGTEVRQIEGSTLEQLQGLQDGHLDLGFFVATRVRSPGVKSRKLWEEELVLALPENHSLAGLDTVPLGALDGQKLLLNSAESNPDMWKFMHGLFEQAGIQPVTVVNPGARMYSFAGIMRLIAEHEGLFLIVKSLQGVGYPGVTFRPVCDPVPGIPMRIAWRDTLPSRVQDLLMSEIVGQWN</sequence>
<evidence type="ECO:0000256" key="4">
    <source>
        <dbReference type="ARBA" id="ARBA00023163"/>
    </source>
</evidence>
<keyword evidence="7" id="KW-1185">Reference proteome</keyword>
<dbReference type="InterPro" id="IPR000847">
    <property type="entry name" value="LysR_HTH_N"/>
</dbReference>
<comment type="similarity">
    <text evidence="1">Belongs to the LysR transcriptional regulatory family.</text>
</comment>
<dbReference type="InterPro" id="IPR005119">
    <property type="entry name" value="LysR_subst-bd"/>
</dbReference>